<keyword evidence="5" id="KW-0949">S-adenosyl-L-methionine</keyword>
<dbReference type="STRING" id="224999.GCA_001485475_01341"/>
<comment type="pathway">
    <text evidence="1">Cofactor biosynthesis; adenosylcobalamin biosynthesis.</text>
</comment>
<dbReference type="Pfam" id="PF00590">
    <property type="entry name" value="TP_methylase"/>
    <property type="match status" value="1"/>
</dbReference>
<feature type="domain" description="Tetrapyrrole methylase" evidence="6">
    <location>
        <begin position="1"/>
        <end position="185"/>
    </location>
</feature>
<dbReference type="GO" id="GO:0032259">
    <property type="term" value="P:methylation"/>
    <property type="evidence" value="ECO:0007669"/>
    <property type="project" value="UniProtKB-KW"/>
</dbReference>
<dbReference type="Gene3D" id="3.30.950.10">
    <property type="entry name" value="Methyltransferase, Cobalt-precorrin-4 Transmethylase, Domain 2"/>
    <property type="match status" value="1"/>
</dbReference>
<dbReference type="NCBIfam" id="TIGR02467">
    <property type="entry name" value="CbiE"/>
    <property type="match status" value="1"/>
</dbReference>
<evidence type="ECO:0000256" key="1">
    <source>
        <dbReference type="ARBA" id="ARBA00004953"/>
    </source>
</evidence>
<dbReference type="PANTHER" id="PTHR43182:SF1">
    <property type="entry name" value="COBALT-PRECORRIN-7 C(5)-METHYLTRANSFERASE"/>
    <property type="match status" value="1"/>
</dbReference>
<keyword evidence="4 7" id="KW-0808">Transferase</keyword>
<accession>A0A0U9HF63</accession>
<organism evidence="7">
    <name type="scientific">Tepidanaerobacter syntrophicus</name>
    <dbReference type="NCBI Taxonomy" id="224999"/>
    <lineage>
        <taxon>Bacteria</taxon>
        <taxon>Bacillati</taxon>
        <taxon>Bacillota</taxon>
        <taxon>Clostridia</taxon>
        <taxon>Thermosediminibacterales</taxon>
        <taxon>Tepidanaerobacteraceae</taxon>
        <taxon>Tepidanaerobacter</taxon>
    </lineage>
</organism>
<evidence type="ECO:0000259" key="6">
    <source>
        <dbReference type="Pfam" id="PF00590"/>
    </source>
</evidence>
<dbReference type="InterPro" id="IPR050714">
    <property type="entry name" value="Cobalamin_biosynth_MTase"/>
</dbReference>
<dbReference type="CDD" id="cd11644">
    <property type="entry name" value="Precorrin-6Y-MT"/>
    <property type="match status" value="1"/>
</dbReference>
<evidence type="ECO:0000256" key="4">
    <source>
        <dbReference type="ARBA" id="ARBA00022679"/>
    </source>
</evidence>
<dbReference type="InterPro" id="IPR014776">
    <property type="entry name" value="4pyrrole_Mease_sub2"/>
</dbReference>
<evidence type="ECO:0000313" key="8">
    <source>
        <dbReference type="Proteomes" id="UP000062160"/>
    </source>
</evidence>
<reference evidence="7" key="1">
    <citation type="journal article" date="2016" name="Genome Announc.">
        <title>Draft Genome Sequence of the Syntrophic Lactate-Degrading Bacterium Tepidanaerobacter syntrophicus JLT.</title>
        <authorList>
            <person name="Matsuura N."/>
            <person name="Ohashi A."/>
            <person name="Tourlousse D.M."/>
            <person name="Sekiguchi Y."/>
        </authorList>
    </citation>
    <scope>NUCLEOTIDE SEQUENCE [LARGE SCALE GENOMIC DNA]</scope>
    <source>
        <strain evidence="7">JL</strain>
    </source>
</reference>
<evidence type="ECO:0000256" key="3">
    <source>
        <dbReference type="ARBA" id="ARBA00022603"/>
    </source>
</evidence>
<dbReference type="InterPro" id="IPR014777">
    <property type="entry name" value="4pyrrole_Mease_sub1"/>
</dbReference>
<dbReference type="SUPFAM" id="SSF53790">
    <property type="entry name" value="Tetrapyrrole methylase"/>
    <property type="match status" value="1"/>
</dbReference>
<dbReference type="OrthoDB" id="9780707at2"/>
<dbReference type="AlphaFoldDB" id="A0A0U9HF63"/>
<dbReference type="InterPro" id="IPR000878">
    <property type="entry name" value="4pyrrol_Mease"/>
</dbReference>
<dbReference type="Gene3D" id="3.40.1010.10">
    <property type="entry name" value="Cobalt-precorrin-4 Transmethylase, Domain 1"/>
    <property type="match status" value="1"/>
</dbReference>
<dbReference type="InterPro" id="IPR035996">
    <property type="entry name" value="4pyrrol_Methylase_sf"/>
</dbReference>
<evidence type="ECO:0000256" key="2">
    <source>
        <dbReference type="ARBA" id="ARBA00022573"/>
    </source>
</evidence>
<name>A0A0U9HF63_9FIRM</name>
<dbReference type="InterPro" id="IPR012818">
    <property type="entry name" value="CbiE"/>
</dbReference>
<dbReference type="UniPathway" id="UPA00148"/>
<keyword evidence="2" id="KW-0169">Cobalamin biosynthesis</keyword>
<evidence type="ECO:0000256" key="5">
    <source>
        <dbReference type="ARBA" id="ARBA00022691"/>
    </source>
</evidence>
<evidence type="ECO:0000313" key="7">
    <source>
        <dbReference type="EMBL" id="GAQ25325.1"/>
    </source>
</evidence>
<dbReference type="Proteomes" id="UP000062160">
    <property type="component" value="Unassembled WGS sequence"/>
</dbReference>
<dbReference type="GO" id="GO:0008276">
    <property type="term" value="F:protein methyltransferase activity"/>
    <property type="evidence" value="ECO:0007669"/>
    <property type="project" value="InterPro"/>
</dbReference>
<sequence>MISVVGIGPGHPDYVTPIALKKIQSADVIIGGRRQLKMCEGVSCAKILFDGKLDLEKALDNPGNVVVLASGDPTIYGILDKILSLRKKEEIEVISGISCIQYMLGKLKMPMKDVCVISLHGRKQELIEKVKEYKSLAVLTDKIHSPCYIAQSLRQAGIVDVKIYVGENLSYENEKIGEFSVEELAESTQNFDLNVVVITRCGSMDSASLTSFL</sequence>
<protein>
    <submittedName>
        <fullName evidence="7">Cobalt-precorrin-7 (C5)-methyltransferase</fullName>
    </submittedName>
</protein>
<dbReference type="PANTHER" id="PTHR43182">
    <property type="entry name" value="COBALT-PRECORRIN-6B C(15)-METHYLTRANSFERASE (DECARBOXYLATING)"/>
    <property type="match status" value="1"/>
</dbReference>
<gene>
    <name evidence="7" type="ORF">TSYNT_7344</name>
</gene>
<keyword evidence="3 7" id="KW-0489">Methyltransferase</keyword>
<keyword evidence="8" id="KW-1185">Reference proteome</keyword>
<dbReference type="GO" id="GO:0009236">
    <property type="term" value="P:cobalamin biosynthetic process"/>
    <property type="evidence" value="ECO:0007669"/>
    <property type="project" value="UniProtKB-UniPathway"/>
</dbReference>
<proteinExistence type="predicted"/>
<dbReference type="EMBL" id="DF977001">
    <property type="protein sequence ID" value="GAQ25325.1"/>
    <property type="molecule type" value="Genomic_DNA"/>
</dbReference>